<evidence type="ECO:0000256" key="2">
    <source>
        <dbReference type="ARBA" id="ARBA00022844"/>
    </source>
</evidence>
<keyword evidence="5" id="KW-1185">Reference proteome</keyword>
<evidence type="ECO:0000256" key="1">
    <source>
        <dbReference type="ARBA" id="ARBA00004328"/>
    </source>
</evidence>
<feature type="compositionally biased region" description="Polar residues" evidence="3">
    <location>
        <begin position="352"/>
        <end position="363"/>
    </location>
</feature>
<evidence type="ECO:0000313" key="4">
    <source>
        <dbReference type="EMBL" id="APG77944.1"/>
    </source>
</evidence>
<dbReference type="Proteomes" id="UP000203817">
    <property type="component" value="Segment"/>
</dbReference>
<dbReference type="KEGG" id="vg:30854425"/>
<organism evidence="4 5">
    <name type="scientific">Shuangao insect virus 8</name>
    <dbReference type="NCBI Taxonomy" id="1923469"/>
    <lineage>
        <taxon>Viruses</taxon>
        <taxon>Riboviria</taxon>
        <taxon>Orthornavirae</taxon>
        <taxon>Pisuviricota</taxon>
        <taxon>Pisoniviricetes</taxon>
        <taxon>Picornavirales</taxon>
        <taxon>Polycipiviridae</taxon>
        <taxon>Sopolycivirus</taxon>
        <taxon>Sopolycivirus bestiolae</taxon>
    </lineage>
</organism>
<dbReference type="GeneID" id="30854425"/>
<sequence>MNNEEPTLTQIANLQISHEGHKLPEQADVAVTSIPRPFNFMNLINQWQPMGCRVVLNLPFIGDDKDFLFAIRNGPFIPRFDRTYKDAGLYNEGGEASDLTINSFAFNNMRNVIHAKKKWSVPPENEKEAVYITYYDYPPVLSQLALMFRKWRGSMEYRIRVISGFSTQGYLFAGVLRNSPTYAAVFDQFKVMNSVARQDDSYREVMQNSYIMSDTSMFRHFKIHVPYEYPSPWYDQFRWIGNRSRPSELFEAGGAGDPTKAVNSIWNEPHGDNFIVIGMRGALNTSVNQAQISFELEYRAGEDFQFADPGLPAGDFLLPASQKSLPKVQIPDKTYTSDGIGFPKPVPAVSNRMGTLTSDGNVITDNRRPPPTPTNPADNRSLPGRVLDAAGGVVGNVLPGRNRNRARNKRDIDDGIDTVDDLSDTSDVSQLSDFDGINLRKSLRRLL</sequence>
<dbReference type="RefSeq" id="YP_009337001.1">
    <property type="nucleotide sequence ID" value="NC_032978.1"/>
</dbReference>
<keyword evidence="2" id="KW-0946">Virion</keyword>
<dbReference type="Gene3D" id="2.60.120.20">
    <property type="match status" value="1"/>
</dbReference>
<feature type="region of interest" description="Disordered" evidence="3">
    <location>
        <begin position="339"/>
        <end position="383"/>
    </location>
</feature>
<dbReference type="GO" id="GO:0044423">
    <property type="term" value="C:virion component"/>
    <property type="evidence" value="ECO:0007669"/>
    <property type="project" value="UniProtKB-KW"/>
</dbReference>
<dbReference type="SUPFAM" id="SSF88633">
    <property type="entry name" value="Positive stranded ssRNA viruses"/>
    <property type="match status" value="1"/>
</dbReference>
<dbReference type="OrthoDB" id="9316at10239"/>
<proteinExistence type="predicted"/>
<name>A0A1L3KKP3_9VIRU</name>
<accession>A0A1L3KKP3</accession>
<evidence type="ECO:0000313" key="5">
    <source>
        <dbReference type="Proteomes" id="UP000203817"/>
    </source>
</evidence>
<dbReference type="EMBL" id="KX883910">
    <property type="protein sequence ID" value="APG77944.1"/>
    <property type="molecule type" value="Genomic_RNA"/>
</dbReference>
<evidence type="ECO:0000256" key="3">
    <source>
        <dbReference type="SAM" id="MobiDB-lite"/>
    </source>
</evidence>
<reference evidence="4 5" key="1">
    <citation type="journal article" date="2016" name="Nature">
        <title>Redefining the invertebrate RNA virosphere.</title>
        <authorList>
            <person name="Shi M."/>
            <person name="Lin X.D."/>
            <person name="Tian J.H."/>
            <person name="Chen L.J."/>
            <person name="Chen X."/>
            <person name="Li C.X."/>
            <person name="Qin X.C."/>
            <person name="Li J."/>
            <person name="Cao J.P."/>
            <person name="Eden J.S."/>
            <person name="Buchmann J."/>
            <person name="Wang W."/>
            <person name="Xu J."/>
            <person name="Holmes E.C."/>
            <person name="Zhang Y.Z."/>
        </authorList>
    </citation>
    <scope>NUCLEOTIDE SEQUENCE [LARGE SCALE GENOMIC DNA]</scope>
    <source>
        <strain evidence="5">insectZJ96360</strain>
    </source>
</reference>
<evidence type="ECO:0008006" key="6">
    <source>
        <dbReference type="Google" id="ProtNLM"/>
    </source>
</evidence>
<protein>
    <recommendedName>
        <fullName evidence="6">Capsid protein</fullName>
    </recommendedName>
</protein>
<comment type="subcellular location">
    <subcellularLocation>
        <location evidence="1">Virion</location>
    </subcellularLocation>
</comment>
<dbReference type="InterPro" id="IPR029053">
    <property type="entry name" value="Viral_coat"/>
</dbReference>